<reference evidence="4" key="1">
    <citation type="submission" date="2021-05" db="EMBL/GenBank/DDBJ databases">
        <authorList>
            <person name="Alioto T."/>
            <person name="Alioto T."/>
            <person name="Gomez Garrido J."/>
        </authorList>
    </citation>
    <scope>NUCLEOTIDE SEQUENCE</scope>
</reference>
<dbReference type="Gene3D" id="1.10.472.80">
    <property type="entry name" value="Ypt/Rab-GAP domain of gyp1p, domain 3"/>
    <property type="match status" value="1"/>
</dbReference>
<evidence type="ECO:0000256" key="2">
    <source>
        <dbReference type="SAM" id="MobiDB-lite"/>
    </source>
</evidence>
<organism evidence="4">
    <name type="scientific">Cacopsylla melanoneura</name>
    <dbReference type="NCBI Taxonomy" id="428564"/>
    <lineage>
        <taxon>Eukaryota</taxon>
        <taxon>Metazoa</taxon>
        <taxon>Ecdysozoa</taxon>
        <taxon>Arthropoda</taxon>
        <taxon>Hexapoda</taxon>
        <taxon>Insecta</taxon>
        <taxon>Pterygota</taxon>
        <taxon>Neoptera</taxon>
        <taxon>Paraneoptera</taxon>
        <taxon>Hemiptera</taxon>
        <taxon>Sternorrhyncha</taxon>
        <taxon>Psylloidea</taxon>
        <taxon>Psyllidae</taxon>
        <taxon>Psyllinae</taxon>
        <taxon>Cacopsylla</taxon>
    </lineage>
</organism>
<accession>A0A8D8LHX2</accession>
<feature type="region of interest" description="Disordered" evidence="2">
    <location>
        <begin position="164"/>
        <end position="188"/>
    </location>
</feature>
<feature type="compositionally biased region" description="Polar residues" evidence="2">
    <location>
        <begin position="70"/>
        <end position="106"/>
    </location>
</feature>
<dbReference type="EMBL" id="HBUF01018490">
    <property type="protein sequence ID" value="CAG6610444.1"/>
    <property type="molecule type" value="Transcribed_RNA"/>
</dbReference>
<feature type="region of interest" description="Disordered" evidence="2">
    <location>
        <begin position="125"/>
        <end position="147"/>
    </location>
</feature>
<evidence type="ECO:0000259" key="3">
    <source>
        <dbReference type="PROSITE" id="PS50086"/>
    </source>
</evidence>
<dbReference type="GO" id="GO:0005096">
    <property type="term" value="F:GTPase activator activity"/>
    <property type="evidence" value="ECO:0007669"/>
    <property type="project" value="TreeGrafter"/>
</dbReference>
<dbReference type="EMBL" id="HBUF01373065">
    <property type="protein sequence ID" value="CAG6727058.1"/>
    <property type="molecule type" value="Transcribed_RNA"/>
</dbReference>
<dbReference type="EMBL" id="HBUF01566119">
    <property type="protein sequence ID" value="CAG6764567.1"/>
    <property type="molecule type" value="Transcribed_RNA"/>
</dbReference>
<evidence type="ECO:0000313" key="4">
    <source>
        <dbReference type="EMBL" id="CAG6610444.1"/>
    </source>
</evidence>
<keyword evidence="1" id="KW-0175">Coiled coil</keyword>
<dbReference type="EMBL" id="HBUF01018491">
    <property type="protein sequence ID" value="CAG6610445.1"/>
    <property type="molecule type" value="Transcribed_RNA"/>
</dbReference>
<dbReference type="FunFam" id="1.10.10.750:FF:000005">
    <property type="entry name" value="TBC1 domain family member 14"/>
    <property type="match status" value="1"/>
</dbReference>
<dbReference type="GO" id="GO:0031410">
    <property type="term" value="C:cytoplasmic vesicle"/>
    <property type="evidence" value="ECO:0007669"/>
    <property type="project" value="UniProtKB-ARBA"/>
</dbReference>
<dbReference type="AlphaFoldDB" id="A0A8D8LHX2"/>
<proteinExistence type="predicted"/>
<dbReference type="Gene3D" id="1.10.8.270">
    <property type="entry name" value="putative rabgap domain of human tbc1 domain family member 14 like domains"/>
    <property type="match status" value="1"/>
</dbReference>
<dbReference type="SMART" id="SM00164">
    <property type="entry name" value="TBC"/>
    <property type="match status" value="1"/>
</dbReference>
<dbReference type="GO" id="GO:0005773">
    <property type="term" value="C:vacuole"/>
    <property type="evidence" value="ECO:0007669"/>
    <property type="project" value="UniProtKB-ARBA"/>
</dbReference>
<feature type="compositionally biased region" description="Polar residues" evidence="2">
    <location>
        <begin position="164"/>
        <end position="173"/>
    </location>
</feature>
<sequence>MNFNSKNINSTAENKQLLDQNLENSVNNNEISDINTSLTRVRLFSSNEACGGSEPNVNRSEYSKCDTRSGTDTNVIINRSATDGAMNKSNAEKQQSSGSRPNSFVKSHCRNNSYDGLLMHSRHNSESCSSSVGSTSSSTHSRHNSGDSGSLFSKNIFEWRSSSNSDLDLSTAPSGGVSGRPPSKSNSFTTGGGLFKWNLFGKHFEAPCMADNSDGLSVHSNTSTLSNHSSGTMPRDKSFETLTVSSTALIPHDRPKELPAKSEQEKLKHEKEYLKMLENIKKKEEQESKLKKKQLAVQLKNEEQQANAVKVWTQEILPHWESMKSSRKTRDLWWKGLPPCVRSKVWTLAIGNELTITRTIYDQCMKDAEARSQDIYDNTITQIRLDISRTFPHLCLFQIQGPYYNTLHLMLASYVSYNTRISYVQGMSYICALFILNISSLYEAFVCFCNFLHKSVFHVFYTLNIRMMQAYYATYNDLFKYNLPKLHRHFHSSGLTPDLYLLDWIYTLFTKAMSLDLVCKVWDVVMRDGEEFIFRAALGILHLHEDTLLDMDFLQGSKFLTKLPDNLDSDTLFKSIAQMSTSIYRKSYQTILNHHKSYV</sequence>
<feature type="coiled-coil region" evidence="1">
    <location>
        <begin position="266"/>
        <end position="305"/>
    </location>
</feature>
<dbReference type="InterPro" id="IPR000195">
    <property type="entry name" value="Rab-GAP-TBC_dom"/>
</dbReference>
<dbReference type="GO" id="GO:0016192">
    <property type="term" value="P:vesicle-mediated transport"/>
    <property type="evidence" value="ECO:0007669"/>
    <property type="project" value="UniProtKB-ARBA"/>
</dbReference>
<dbReference type="FunFam" id="1.10.472.80:FF:000006">
    <property type="entry name" value="TBC1 domain family member 14"/>
    <property type="match status" value="1"/>
</dbReference>
<dbReference type="PANTHER" id="PTHR47219:SF15">
    <property type="entry name" value="TBC1 DOMAIN FAMILY MEMBER 12 ISOFORM X1"/>
    <property type="match status" value="1"/>
</dbReference>
<dbReference type="CDD" id="cd22249">
    <property type="entry name" value="UDM1_RNF168_RNF169-like"/>
    <property type="match status" value="1"/>
</dbReference>
<dbReference type="GO" id="GO:0031267">
    <property type="term" value="F:small GTPase binding"/>
    <property type="evidence" value="ECO:0007669"/>
    <property type="project" value="TreeGrafter"/>
</dbReference>
<feature type="region of interest" description="Disordered" evidence="2">
    <location>
        <begin position="48"/>
        <end position="106"/>
    </location>
</feature>
<dbReference type="EMBL" id="HBUF01566117">
    <property type="protein sequence ID" value="CAG6764565.1"/>
    <property type="molecule type" value="Transcribed_RNA"/>
</dbReference>
<dbReference type="Pfam" id="PF00566">
    <property type="entry name" value="RabGAP-TBC"/>
    <property type="match status" value="1"/>
</dbReference>
<dbReference type="EMBL" id="HBUF01195445">
    <property type="protein sequence ID" value="CAG6659866.1"/>
    <property type="molecule type" value="Transcribed_RNA"/>
</dbReference>
<dbReference type="Gene3D" id="1.10.10.750">
    <property type="entry name" value="Ypt/Rab-GAP domain of gyp1p, domain 1"/>
    <property type="match status" value="1"/>
</dbReference>
<dbReference type="PANTHER" id="PTHR47219">
    <property type="entry name" value="RAB GTPASE-ACTIVATING PROTEIN 1-LIKE"/>
    <property type="match status" value="1"/>
</dbReference>
<feature type="domain" description="Rab-GAP TBC" evidence="3">
    <location>
        <begin position="336"/>
        <end position="529"/>
    </location>
</feature>
<dbReference type="PROSITE" id="PS50086">
    <property type="entry name" value="TBC_RABGAP"/>
    <property type="match status" value="1"/>
</dbReference>
<protein>
    <submittedName>
        <fullName evidence="4">TBC1 domain family member 12</fullName>
    </submittedName>
</protein>
<dbReference type="SUPFAM" id="SSF47923">
    <property type="entry name" value="Ypt/Rab-GAP domain of gyp1p"/>
    <property type="match status" value="2"/>
</dbReference>
<evidence type="ECO:0000256" key="1">
    <source>
        <dbReference type="SAM" id="Coils"/>
    </source>
</evidence>
<dbReference type="InterPro" id="IPR035969">
    <property type="entry name" value="Rab-GAP_TBC_sf"/>
</dbReference>
<feature type="compositionally biased region" description="Low complexity" evidence="2">
    <location>
        <begin position="126"/>
        <end position="139"/>
    </location>
</feature>
<name>A0A8D8LHX2_9HEMI</name>
<dbReference type="InterPro" id="IPR050302">
    <property type="entry name" value="Rab_GAP_TBC_domain"/>
</dbReference>